<proteinExistence type="predicted"/>
<dbReference type="AlphaFoldDB" id="A0A381N9H6"/>
<name>A0A381N9H6_9ZZZZ</name>
<dbReference type="EMBL" id="UINC01000166">
    <property type="protein sequence ID" value="SUZ50368.1"/>
    <property type="molecule type" value="Genomic_DNA"/>
</dbReference>
<sequence length="24" mass="2694">MLSEEISTRIDGLTQRLGDLEGFL</sequence>
<protein>
    <recommendedName>
        <fullName evidence="2">Peptide chain release factor 2</fullName>
    </recommendedName>
</protein>
<organism evidence="1">
    <name type="scientific">marine metagenome</name>
    <dbReference type="NCBI Taxonomy" id="408172"/>
    <lineage>
        <taxon>unclassified sequences</taxon>
        <taxon>metagenomes</taxon>
        <taxon>ecological metagenomes</taxon>
    </lineage>
</organism>
<reference evidence="1" key="1">
    <citation type="submission" date="2018-05" db="EMBL/GenBank/DDBJ databases">
        <authorList>
            <person name="Lanie J.A."/>
            <person name="Ng W.-L."/>
            <person name="Kazmierczak K.M."/>
            <person name="Andrzejewski T.M."/>
            <person name="Davidsen T.M."/>
            <person name="Wayne K.J."/>
            <person name="Tettelin H."/>
            <person name="Glass J.I."/>
            <person name="Rusch D."/>
            <person name="Podicherti R."/>
            <person name="Tsui H.-C.T."/>
            <person name="Winkler M.E."/>
        </authorList>
    </citation>
    <scope>NUCLEOTIDE SEQUENCE</scope>
</reference>
<accession>A0A381N9H6</accession>
<evidence type="ECO:0000313" key="1">
    <source>
        <dbReference type="EMBL" id="SUZ50368.1"/>
    </source>
</evidence>
<gene>
    <name evidence="1" type="ORF">METZ01_LOCUS3222</name>
</gene>
<evidence type="ECO:0008006" key="2">
    <source>
        <dbReference type="Google" id="ProtNLM"/>
    </source>
</evidence>